<dbReference type="SUPFAM" id="SSF56112">
    <property type="entry name" value="Protein kinase-like (PK-like)"/>
    <property type="match status" value="1"/>
</dbReference>
<dbReference type="InterPro" id="IPR000719">
    <property type="entry name" value="Prot_kinase_dom"/>
</dbReference>
<name>A0A9D3N777_9TELE</name>
<dbReference type="PANTHER" id="PTHR11042">
    <property type="entry name" value="EUKARYOTIC TRANSLATION INITIATION FACTOR 2-ALPHA KINASE EIF2-ALPHA KINASE -RELATED"/>
    <property type="match status" value="1"/>
</dbReference>
<dbReference type="EMBL" id="JAHKSW010000023">
    <property type="protein sequence ID" value="KAG7317981.1"/>
    <property type="molecule type" value="Genomic_DNA"/>
</dbReference>
<evidence type="ECO:0000259" key="7">
    <source>
        <dbReference type="PROSITE" id="PS50011"/>
    </source>
</evidence>
<keyword evidence="9" id="KW-1185">Reference proteome</keyword>
<sequence length="500" mass="55351">MLRRRKVSRLDTSGKVKVKQDWRSPKCSQQQNHICGEKEKENRVDGKIVTLNRFQPCDRDLPSHASYHVLRRTFSSFTKLHKMDFSTKTLAAGCFGKVYKQKYGDTWAAMKKVPVELISKEKLTKECQVYEKAKHNNVVRLLGNPWLEDGRWHIPLEFVFGEDLETAIFNVQKSKIQLSPSVKATIITGMCEGLNFLHCRDIVHQDLKPDNVMVEHGSHRAVIIDLGLAKFFRNGLSSAVNLGNEAYAAPEILRGSIRDKRSDVWAMGKIIAELCARVRLPTRSVTPIKIRDSLNDNPYCSIVCKMVAESSAERTSMYGVIGEIRQIGIIQGANQGTNQGVNHGLNHGLHQGVNPGVNHGLNQGVNHGLNQGAGAARPYAGLLGQVGPRVTGAADLGAKQKWRPPTPFPPEAKHQEPPVRPPVQPIHRSPSPRAQALAPVGPANPKALANDLSMLSIPCPLPPDGTVVHRRYDNGGLMQIKQIITRNGKVVKYEDVKISK</sequence>
<keyword evidence="1" id="KW-0808">Transferase</keyword>
<dbReference type="PROSITE" id="PS50011">
    <property type="entry name" value="PROTEIN_KINASE_DOM"/>
    <property type="match status" value="1"/>
</dbReference>
<gene>
    <name evidence="8" type="ORF">KOW79_019016</name>
</gene>
<keyword evidence="2" id="KW-0547">Nucleotide-binding</keyword>
<dbReference type="InterPro" id="IPR011009">
    <property type="entry name" value="Kinase-like_dom_sf"/>
</dbReference>
<dbReference type="Gene3D" id="1.10.510.10">
    <property type="entry name" value="Transferase(Phosphotransferase) domain 1"/>
    <property type="match status" value="1"/>
</dbReference>
<evidence type="ECO:0000256" key="3">
    <source>
        <dbReference type="ARBA" id="ARBA00022777"/>
    </source>
</evidence>
<dbReference type="SMART" id="SM00220">
    <property type="entry name" value="S_TKc"/>
    <property type="match status" value="1"/>
</dbReference>
<feature type="region of interest" description="Disordered" evidence="6">
    <location>
        <begin position="399"/>
        <end position="436"/>
    </location>
</feature>
<dbReference type="GO" id="GO:0005524">
    <property type="term" value="F:ATP binding"/>
    <property type="evidence" value="ECO:0007669"/>
    <property type="project" value="UniProtKB-KW"/>
</dbReference>
<dbReference type="Pfam" id="PF00069">
    <property type="entry name" value="Pkinase"/>
    <property type="match status" value="1"/>
</dbReference>
<comment type="caution">
    <text evidence="8">The sequence shown here is derived from an EMBL/GenBank/DDBJ whole genome shotgun (WGS) entry which is preliminary data.</text>
</comment>
<evidence type="ECO:0000256" key="1">
    <source>
        <dbReference type="ARBA" id="ARBA00022679"/>
    </source>
</evidence>
<feature type="domain" description="Protein kinase" evidence="7">
    <location>
        <begin position="84"/>
        <end position="370"/>
    </location>
</feature>
<dbReference type="GO" id="GO:0005737">
    <property type="term" value="C:cytoplasm"/>
    <property type="evidence" value="ECO:0007669"/>
    <property type="project" value="TreeGrafter"/>
</dbReference>
<dbReference type="InterPro" id="IPR008271">
    <property type="entry name" value="Ser/Thr_kinase_AS"/>
</dbReference>
<dbReference type="InterPro" id="IPR050339">
    <property type="entry name" value="CC_SR_Kinase"/>
</dbReference>
<evidence type="ECO:0000256" key="6">
    <source>
        <dbReference type="SAM" id="MobiDB-lite"/>
    </source>
</evidence>
<dbReference type="OrthoDB" id="4062651at2759"/>
<comment type="similarity">
    <text evidence="5">Belongs to the protein kinase superfamily. Ser/Thr protein kinase family. GCN2 subfamily.</text>
</comment>
<accession>A0A9D3N777</accession>
<evidence type="ECO:0000256" key="5">
    <source>
        <dbReference type="ARBA" id="ARBA00037982"/>
    </source>
</evidence>
<dbReference type="AlphaFoldDB" id="A0A9D3N777"/>
<dbReference type="PROSITE" id="PS00108">
    <property type="entry name" value="PROTEIN_KINASE_ST"/>
    <property type="match status" value="1"/>
</dbReference>
<keyword evidence="3" id="KW-0418">Kinase</keyword>
<protein>
    <recommendedName>
        <fullName evidence="7">Protein kinase domain-containing protein</fullName>
    </recommendedName>
</protein>
<evidence type="ECO:0000256" key="2">
    <source>
        <dbReference type="ARBA" id="ARBA00022741"/>
    </source>
</evidence>
<evidence type="ECO:0000256" key="4">
    <source>
        <dbReference type="ARBA" id="ARBA00022840"/>
    </source>
</evidence>
<dbReference type="GO" id="GO:0004672">
    <property type="term" value="F:protein kinase activity"/>
    <property type="evidence" value="ECO:0007669"/>
    <property type="project" value="InterPro"/>
</dbReference>
<dbReference type="GO" id="GO:0005634">
    <property type="term" value="C:nucleus"/>
    <property type="evidence" value="ECO:0007669"/>
    <property type="project" value="TreeGrafter"/>
</dbReference>
<keyword evidence="4" id="KW-0067">ATP-binding</keyword>
<reference evidence="8 9" key="1">
    <citation type="submission" date="2021-06" db="EMBL/GenBank/DDBJ databases">
        <title>Chromosome-level genome assembly of the red-tail catfish (Hemibagrus wyckioides).</title>
        <authorList>
            <person name="Shao F."/>
        </authorList>
    </citation>
    <scope>NUCLEOTIDE SEQUENCE [LARGE SCALE GENOMIC DNA]</scope>
    <source>
        <strain evidence="8">EC202008001</strain>
        <tissue evidence="8">Blood</tissue>
    </source>
</reference>
<evidence type="ECO:0000313" key="8">
    <source>
        <dbReference type="EMBL" id="KAG7317981.1"/>
    </source>
</evidence>
<proteinExistence type="inferred from homology"/>
<organism evidence="8 9">
    <name type="scientific">Hemibagrus wyckioides</name>
    <dbReference type="NCBI Taxonomy" id="337641"/>
    <lineage>
        <taxon>Eukaryota</taxon>
        <taxon>Metazoa</taxon>
        <taxon>Chordata</taxon>
        <taxon>Craniata</taxon>
        <taxon>Vertebrata</taxon>
        <taxon>Euteleostomi</taxon>
        <taxon>Actinopterygii</taxon>
        <taxon>Neopterygii</taxon>
        <taxon>Teleostei</taxon>
        <taxon>Ostariophysi</taxon>
        <taxon>Siluriformes</taxon>
        <taxon>Bagridae</taxon>
        <taxon>Hemibagrus</taxon>
    </lineage>
</organism>
<evidence type="ECO:0000313" key="9">
    <source>
        <dbReference type="Proteomes" id="UP000824219"/>
    </source>
</evidence>
<dbReference type="Proteomes" id="UP000824219">
    <property type="component" value="Linkage Group LG23"/>
</dbReference>